<comment type="caution">
    <text evidence="1">The sequence shown here is derived from an EMBL/GenBank/DDBJ whole genome shotgun (WGS) entry which is preliminary data.</text>
</comment>
<proteinExistence type="predicted"/>
<dbReference type="EMBL" id="CAJVPU010018464">
    <property type="protein sequence ID" value="CAG8665984.1"/>
    <property type="molecule type" value="Genomic_DNA"/>
</dbReference>
<name>A0ACA9NNB3_9GLOM</name>
<accession>A0ACA9NNB3</accession>
<feature type="non-terminal residue" evidence="1">
    <location>
        <position position="1"/>
    </location>
</feature>
<keyword evidence="2" id="KW-1185">Reference proteome</keyword>
<dbReference type="Proteomes" id="UP000789702">
    <property type="component" value="Unassembled WGS sequence"/>
</dbReference>
<organism evidence="1 2">
    <name type="scientific">Dentiscutata heterogama</name>
    <dbReference type="NCBI Taxonomy" id="1316150"/>
    <lineage>
        <taxon>Eukaryota</taxon>
        <taxon>Fungi</taxon>
        <taxon>Fungi incertae sedis</taxon>
        <taxon>Mucoromycota</taxon>
        <taxon>Glomeromycotina</taxon>
        <taxon>Glomeromycetes</taxon>
        <taxon>Diversisporales</taxon>
        <taxon>Gigasporaceae</taxon>
        <taxon>Dentiscutata</taxon>
    </lineage>
</organism>
<protein>
    <submittedName>
        <fullName evidence="1">9525_t:CDS:1</fullName>
    </submittedName>
</protein>
<evidence type="ECO:0000313" key="2">
    <source>
        <dbReference type="Proteomes" id="UP000789702"/>
    </source>
</evidence>
<gene>
    <name evidence="1" type="ORF">DHETER_LOCUS9967</name>
</gene>
<reference evidence="1" key="1">
    <citation type="submission" date="2021-06" db="EMBL/GenBank/DDBJ databases">
        <authorList>
            <person name="Kallberg Y."/>
            <person name="Tangrot J."/>
            <person name="Rosling A."/>
        </authorList>
    </citation>
    <scope>NUCLEOTIDE SEQUENCE</scope>
    <source>
        <strain evidence="1">IL203A</strain>
    </source>
</reference>
<evidence type="ECO:0000313" key="1">
    <source>
        <dbReference type="EMBL" id="CAG8665984.1"/>
    </source>
</evidence>
<sequence>ENNELQPLLQALQERYEEWPEHQQATAREKLNSIINTSTTVLQNPQVVRTRGRPPGSSNRRTDNSTRRDPSGFELMERR</sequence>
<feature type="non-terminal residue" evidence="1">
    <location>
        <position position="79"/>
    </location>
</feature>